<dbReference type="Gene3D" id="3.30.710.10">
    <property type="entry name" value="Potassium Channel Kv1.1, Chain A"/>
    <property type="match status" value="1"/>
</dbReference>
<dbReference type="PROSITE" id="PS50097">
    <property type="entry name" value="BTB"/>
    <property type="match status" value="1"/>
</dbReference>
<dbReference type="SMART" id="SM00225">
    <property type="entry name" value="BTB"/>
    <property type="match status" value="1"/>
</dbReference>
<name>A0A8R7RF66_TRIUA</name>
<accession>A0A8R7RF66</accession>
<evidence type="ECO:0000313" key="5">
    <source>
        <dbReference type="Proteomes" id="UP000015106"/>
    </source>
</evidence>
<evidence type="ECO:0000256" key="2">
    <source>
        <dbReference type="ARBA" id="ARBA00010846"/>
    </source>
</evidence>
<dbReference type="EnsemblPlants" id="TuG1812S0002350600.01.T04">
    <property type="protein sequence ID" value="TuG1812S0002350600.01.T04"/>
    <property type="gene ID" value="TuG1812S0002350600.01"/>
</dbReference>
<dbReference type="SUPFAM" id="SSF54695">
    <property type="entry name" value="POZ domain"/>
    <property type="match status" value="1"/>
</dbReference>
<protein>
    <recommendedName>
        <fullName evidence="3">BTB domain-containing protein</fullName>
    </recommendedName>
</protein>
<reference evidence="5" key="1">
    <citation type="journal article" date="2013" name="Nature">
        <title>Draft genome of the wheat A-genome progenitor Triticum urartu.</title>
        <authorList>
            <person name="Ling H.Q."/>
            <person name="Zhao S."/>
            <person name="Liu D."/>
            <person name="Wang J."/>
            <person name="Sun H."/>
            <person name="Zhang C."/>
            <person name="Fan H."/>
            <person name="Li D."/>
            <person name="Dong L."/>
            <person name="Tao Y."/>
            <person name="Gao C."/>
            <person name="Wu H."/>
            <person name="Li Y."/>
            <person name="Cui Y."/>
            <person name="Guo X."/>
            <person name="Zheng S."/>
            <person name="Wang B."/>
            <person name="Yu K."/>
            <person name="Liang Q."/>
            <person name="Yang W."/>
            <person name="Lou X."/>
            <person name="Chen J."/>
            <person name="Feng M."/>
            <person name="Jian J."/>
            <person name="Zhang X."/>
            <person name="Luo G."/>
            <person name="Jiang Y."/>
            <person name="Liu J."/>
            <person name="Wang Z."/>
            <person name="Sha Y."/>
            <person name="Zhang B."/>
            <person name="Wu H."/>
            <person name="Tang D."/>
            <person name="Shen Q."/>
            <person name="Xue P."/>
            <person name="Zou S."/>
            <person name="Wang X."/>
            <person name="Liu X."/>
            <person name="Wang F."/>
            <person name="Yang Y."/>
            <person name="An X."/>
            <person name="Dong Z."/>
            <person name="Zhang K."/>
            <person name="Zhang X."/>
            <person name="Luo M.C."/>
            <person name="Dvorak J."/>
            <person name="Tong Y."/>
            <person name="Wang J."/>
            <person name="Yang H."/>
            <person name="Li Z."/>
            <person name="Wang D."/>
            <person name="Zhang A."/>
            <person name="Wang J."/>
        </authorList>
    </citation>
    <scope>NUCLEOTIDE SEQUENCE</scope>
    <source>
        <strain evidence="5">cv. G1812</strain>
    </source>
</reference>
<feature type="domain" description="BTB" evidence="3">
    <location>
        <begin position="60"/>
        <end position="128"/>
    </location>
</feature>
<evidence type="ECO:0000313" key="4">
    <source>
        <dbReference type="EnsemblPlants" id="TuG1812S0002350600.01.T04"/>
    </source>
</evidence>
<dbReference type="GO" id="GO:0016567">
    <property type="term" value="P:protein ubiquitination"/>
    <property type="evidence" value="ECO:0007669"/>
    <property type="project" value="InterPro"/>
</dbReference>
<dbReference type="InterPro" id="IPR056423">
    <property type="entry name" value="BACK_BPM_SPOP"/>
</dbReference>
<organism evidence="4 5">
    <name type="scientific">Triticum urartu</name>
    <name type="common">Red wild einkorn</name>
    <name type="synonym">Crithodium urartu</name>
    <dbReference type="NCBI Taxonomy" id="4572"/>
    <lineage>
        <taxon>Eukaryota</taxon>
        <taxon>Viridiplantae</taxon>
        <taxon>Streptophyta</taxon>
        <taxon>Embryophyta</taxon>
        <taxon>Tracheophyta</taxon>
        <taxon>Spermatophyta</taxon>
        <taxon>Magnoliopsida</taxon>
        <taxon>Liliopsida</taxon>
        <taxon>Poales</taxon>
        <taxon>Poaceae</taxon>
        <taxon>BOP clade</taxon>
        <taxon>Pooideae</taxon>
        <taxon>Triticodae</taxon>
        <taxon>Triticeae</taxon>
        <taxon>Triticinae</taxon>
        <taxon>Triticum</taxon>
    </lineage>
</organism>
<dbReference type="Proteomes" id="UP000015106">
    <property type="component" value="Unassembled WGS sequence"/>
</dbReference>
<dbReference type="Gramene" id="TuG1812S0002350600.01.T04">
    <property type="protein sequence ID" value="TuG1812S0002350600.01.T04"/>
    <property type="gene ID" value="TuG1812S0002350600.01"/>
</dbReference>
<dbReference type="PANTHER" id="PTHR26379:SF428">
    <property type="entry name" value="GENOME ASSEMBLY, CHROMOSOME: II"/>
    <property type="match status" value="1"/>
</dbReference>
<reference evidence="4" key="2">
    <citation type="submission" date="2022-06" db="UniProtKB">
        <authorList>
            <consortium name="EnsemblPlants"/>
        </authorList>
    </citation>
    <scope>IDENTIFICATION</scope>
</reference>
<comment type="similarity">
    <text evidence="2">Belongs to the Tdpoz family.</text>
</comment>
<dbReference type="InterPro" id="IPR011333">
    <property type="entry name" value="SKP1/BTB/POZ_sf"/>
</dbReference>
<dbReference type="Pfam" id="PF24570">
    <property type="entry name" value="BACK_BPM_SPOP"/>
    <property type="match status" value="1"/>
</dbReference>
<sequence>MERGELEASPYLRDDRLTIECVISILKDARPFVDDVADAEVPPSDIAAHLGKLLQGKEGADVVLEVQGEAFHAHKLVLAMRSPVFKAESCGAMRGEKDTGRITVIDMQPAVFEALLHFIYTDSLPAMVDPGRDDYKEIVMHLFVAADRYAMERLKVICESILRKNIHAKTVMTSLALADQHRCNRLNDACIQFIASLDATELDDVIASQEYAELKATSPLVLVELLEKTNRLGKSKSSVHIGSLVQTVRYIRM</sequence>
<proteinExistence type="inferred from homology"/>
<keyword evidence="5" id="KW-1185">Reference proteome</keyword>
<comment type="pathway">
    <text evidence="1">Protein modification; protein ubiquitination.</text>
</comment>
<dbReference type="AlphaFoldDB" id="A0A8R7RF66"/>
<dbReference type="Pfam" id="PF00651">
    <property type="entry name" value="BTB"/>
    <property type="match status" value="1"/>
</dbReference>
<evidence type="ECO:0000259" key="3">
    <source>
        <dbReference type="PROSITE" id="PS50097"/>
    </source>
</evidence>
<dbReference type="InterPro" id="IPR045005">
    <property type="entry name" value="BPM1-6"/>
</dbReference>
<dbReference type="Gene3D" id="1.25.40.420">
    <property type="match status" value="1"/>
</dbReference>
<dbReference type="PANTHER" id="PTHR26379">
    <property type="entry name" value="BTB/POZ AND MATH DOMAIN-CONTAINING PROTEIN 1"/>
    <property type="match status" value="1"/>
</dbReference>
<evidence type="ECO:0000256" key="1">
    <source>
        <dbReference type="ARBA" id="ARBA00004906"/>
    </source>
</evidence>
<dbReference type="InterPro" id="IPR000210">
    <property type="entry name" value="BTB/POZ_dom"/>
</dbReference>